<evidence type="ECO:0000313" key="1">
    <source>
        <dbReference type="EMBL" id="SFQ27434.1"/>
    </source>
</evidence>
<protein>
    <submittedName>
        <fullName evidence="1">Uncharacterized protein</fullName>
    </submittedName>
</protein>
<dbReference type="STRING" id="1079859.SAMN04515674_113162"/>
<dbReference type="EMBL" id="FOXH01000013">
    <property type="protein sequence ID" value="SFQ27434.1"/>
    <property type="molecule type" value="Genomic_DNA"/>
</dbReference>
<proteinExistence type="predicted"/>
<accession>A0A1I5X665</accession>
<reference evidence="1 3" key="1">
    <citation type="submission" date="2016-10" db="EMBL/GenBank/DDBJ databases">
        <authorList>
            <person name="de Groot N.N."/>
        </authorList>
    </citation>
    <scope>NUCLEOTIDE SEQUENCE [LARGE SCALE GENOMIC DNA]</scope>
    <source>
        <strain evidence="1">E92</strain>
        <strain evidence="3">E92,LMG 26720,CCM 7988</strain>
    </source>
</reference>
<gene>
    <name evidence="1" type="ORF">SAMN04515674_113162</name>
    <name evidence="2" type="ORF">SAMN04515674_12176</name>
</gene>
<keyword evidence="3" id="KW-1185">Reference proteome</keyword>
<feature type="non-terminal residue" evidence="1">
    <location>
        <position position="1"/>
    </location>
</feature>
<organism evidence="1 3">
    <name type="scientific">Pseudarcicella hirudinis</name>
    <dbReference type="NCBI Taxonomy" id="1079859"/>
    <lineage>
        <taxon>Bacteria</taxon>
        <taxon>Pseudomonadati</taxon>
        <taxon>Bacteroidota</taxon>
        <taxon>Cytophagia</taxon>
        <taxon>Cytophagales</taxon>
        <taxon>Flectobacillaceae</taxon>
        <taxon>Pseudarcicella</taxon>
    </lineage>
</organism>
<dbReference type="RefSeq" id="WP_218159260.1">
    <property type="nucleotide sequence ID" value="NZ_FOXH01000013.1"/>
</dbReference>
<dbReference type="Proteomes" id="UP000199306">
    <property type="component" value="Unassembled WGS sequence"/>
</dbReference>
<dbReference type="EMBL" id="FOXH01000021">
    <property type="protein sequence ID" value="SFQ47770.1"/>
    <property type="molecule type" value="Genomic_DNA"/>
</dbReference>
<evidence type="ECO:0000313" key="2">
    <source>
        <dbReference type="EMBL" id="SFQ47770.1"/>
    </source>
</evidence>
<name>A0A1I5X665_9BACT</name>
<evidence type="ECO:0000313" key="3">
    <source>
        <dbReference type="Proteomes" id="UP000199306"/>
    </source>
</evidence>
<dbReference type="AlphaFoldDB" id="A0A1I5X665"/>
<sequence>NRRIIEIEENLTFEQFWERYAHKQLSNKKRTQVKWNKMTEAERLKAFLFIPKYEHLVMKQGIQKKHAETYLNAELWNN</sequence>